<accession>A0A0G4EXI9</accession>
<dbReference type="OrthoDB" id="420187at2759"/>
<dbReference type="InterPro" id="IPR050185">
    <property type="entry name" value="Ub_carboxyl-term_hydrolase"/>
</dbReference>
<keyword evidence="4" id="KW-1185">Reference proteome</keyword>
<dbReference type="EMBL" id="CDMY01000343">
    <property type="protein sequence ID" value="CEM03528.1"/>
    <property type="molecule type" value="Genomic_DNA"/>
</dbReference>
<proteinExistence type="predicted"/>
<dbReference type="AlphaFoldDB" id="A0A0G4EXI9"/>
<dbReference type="Proteomes" id="UP000041254">
    <property type="component" value="Unassembled WGS sequence"/>
</dbReference>
<dbReference type="PROSITE" id="PS00973">
    <property type="entry name" value="USP_2"/>
    <property type="match status" value="1"/>
</dbReference>
<dbReference type="PROSITE" id="PS50235">
    <property type="entry name" value="USP_3"/>
    <property type="match status" value="1"/>
</dbReference>
<dbReference type="SUPFAM" id="SSF54001">
    <property type="entry name" value="Cysteine proteinases"/>
    <property type="match status" value="1"/>
</dbReference>
<reference evidence="3 4" key="1">
    <citation type="submission" date="2014-11" db="EMBL/GenBank/DDBJ databases">
        <authorList>
            <person name="Zhu J."/>
            <person name="Qi W."/>
            <person name="Song R."/>
        </authorList>
    </citation>
    <scope>NUCLEOTIDE SEQUENCE [LARGE SCALE GENOMIC DNA]</scope>
</reference>
<dbReference type="VEuPathDB" id="CryptoDB:Vbra_5473"/>
<organism evidence="3 4">
    <name type="scientific">Vitrella brassicaformis (strain CCMP3155)</name>
    <dbReference type="NCBI Taxonomy" id="1169540"/>
    <lineage>
        <taxon>Eukaryota</taxon>
        <taxon>Sar</taxon>
        <taxon>Alveolata</taxon>
        <taxon>Colpodellida</taxon>
        <taxon>Vitrellaceae</taxon>
        <taxon>Vitrella</taxon>
    </lineage>
</organism>
<feature type="compositionally biased region" description="Low complexity" evidence="1">
    <location>
        <begin position="300"/>
        <end position="317"/>
    </location>
</feature>
<feature type="compositionally biased region" description="Pro residues" evidence="1">
    <location>
        <begin position="318"/>
        <end position="331"/>
    </location>
</feature>
<dbReference type="InterPro" id="IPR028889">
    <property type="entry name" value="USP"/>
</dbReference>
<dbReference type="STRING" id="1169540.A0A0G4EXI9"/>
<dbReference type="PANTHER" id="PTHR21646:SF23">
    <property type="entry name" value="UBIQUITIN CARBOXYL-TERMINAL HYDROLASE USP2"/>
    <property type="match status" value="1"/>
</dbReference>
<dbReference type="Gene3D" id="3.90.70.10">
    <property type="entry name" value="Cysteine proteinases"/>
    <property type="match status" value="1"/>
</dbReference>
<dbReference type="Gene3D" id="2.60.40.10">
    <property type="entry name" value="Immunoglobulins"/>
    <property type="match status" value="2"/>
</dbReference>
<dbReference type="GO" id="GO:0016579">
    <property type="term" value="P:protein deubiquitination"/>
    <property type="evidence" value="ECO:0007669"/>
    <property type="project" value="InterPro"/>
</dbReference>
<gene>
    <name evidence="3" type="ORF">Vbra_5473</name>
</gene>
<dbReference type="Pfam" id="PF00443">
    <property type="entry name" value="UCH"/>
    <property type="match status" value="1"/>
</dbReference>
<dbReference type="GO" id="GO:0004843">
    <property type="term" value="F:cysteine-type deubiquitinase activity"/>
    <property type="evidence" value="ECO:0007669"/>
    <property type="project" value="InterPro"/>
</dbReference>
<feature type="domain" description="USP" evidence="2">
    <location>
        <begin position="339"/>
        <end position="656"/>
    </location>
</feature>
<dbReference type="InterPro" id="IPR013783">
    <property type="entry name" value="Ig-like_fold"/>
</dbReference>
<evidence type="ECO:0000259" key="2">
    <source>
        <dbReference type="PROSITE" id="PS50235"/>
    </source>
</evidence>
<dbReference type="InterPro" id="IPR001394">
    <property type="entry name" value="Peptidase_C19_UCH"/>
</dbReference>
<evidence type="ECO:0000313" key="4">
    <source>
        <dbReference type="Proteomes" id="UP000041254"/>
    </source>
</evidence>
<protein>
    <recommendedName>
        <fullName evidence="2">USP domain-containing protein</fullName>
    </recommendedName>
</protein>
<evidence type="ECO:0000313" key="3">
    <source>
        <dbReference type="EMBL" id="CEM03528.1"/>
    </source>
</evidence>
<feature type="region of interest" description="Disordered" evidence="1">
    <location>
        <begin position="289"/>
        <end position="337"/>
    </location>
</feature>
<evidence type="ECO:0000256" key="1">
    <source>
        <dbReference type="SAM" id="MobiDB-lite"/>
    </source>
</evidence>
<dbReference type="InterPro" id="IPR038765">
    <property type="entry name" value="Papain-like_cys_pep_sf"/>
</dbReference>
<dbReference type="InterPro" id="IPR018200">
    <property type="entry name" value="USP_CS"/>
</dbReference>
<sequence length="665" mass="74428">MEMPGLASFISRDDVAALLEDHRNRTLSQLGSLVPHNVWRDIKTFRSDESDYDDDEVEFESPGIHLLYSSGWHPPVCHFRNDKGRWSDEECVALGGDMWYIHIDIEQRATDSSTELVVCEKSHTNWDNKPGGENRNYKIDEKGVYLLRDGQLRRLKHWSNVGVVDLLYGIDQAARLAKGTHIIYFTGWTTPHIHFNQPKGGWTTSPGFRCAKFGADGVFHAAVPSHGLEFVFNDGEGCWDHAFGGCNYVLREPGIYFIFDGAVLRPADLHQRDYLFRLVSLGVDDALKKASSPTSKRSSTEAVSPSSASTRASTQSPSLPPTSPPASPPQSPGSSRLPAGLVNLNNTCFLNASLQCFAGIPSFANGLRDKVTTNSPKLTRSFAKVLNDLSRIPRPHPAFECTGLHAKLRSVAPYLFDANQQDAHECVRVLLDQLHEGLKKALGPPCLTCQSELERGLQQGFASVEQAAHTWWMYYLNGDSMHMRTLVNELSMGQLHSRVKCTVCGRFSDTFEPFLDLSLPLARSSQTVSLFSCVESYFAQETLEGKEVNRATKQLSVTHAPEMLFLHIKRFSSSLSKVHTPLDFPMRLENELATRFFCGAEYDLLGLVRHIGQHQAGHYMAYVLRDGRWYCFDDDRVHLVSTGMRQTSIAQMYVRMGGCRRCAAD</sequence>
<dbReference type="InParanoid" id="A0A0G4EXI9"/>
<name>A0A0G4EXI9_VITBC</name>
<dbReference type="PANTHER" id="PTHR21646">
    <property type="entry name" value="UBIQUITIN CARBOXYL-TERMINAL HYDROLASE"/>
    <property type="match status" value="1"/>
</dbReference>